<proteinExistence type="predicted"/>
<organism evidence="5 6">
    <name type="scientific">Cyanobium gracile UHCC 0139</name>
    <dbReference type="NCBI Taxonomy" id="3110308"/>
    <lineage>
        <taxon>Bacteria</taxon>
        <taxon>Bacillati</taxon>
        <taxon>Cyanobacteriota</taxon>
        <taxon>Cyanophyceae</taxon>
        <taxon>Synechococcales</taxon>
        <taxon>Prochlorococcaceae</taxon>
        <taxon>Cyanobium</taxon>
    </lineage>
</organism>
<feature type="domain" description="Methyltransferase" evidence="4">
    <location>
        <begin position="49"/>
        <end position="144"/>
    </location>
</feature>
<dbReference type="RefSeq" id="WP_323306006.1">
    <property type="nucleotide sequence ID" value="NZ_JAYGHX010000007.1"/>
</dbReference>
<comment type="caution">
    <text evidence="5">The sequence shown here is derived from an EMBL/GenBank/DDBJ whole genome shotgun (WGS) entry which is preliminary data.</text>
</comment>
<dbReference type="CDD" id="cd02440">
    <property type="entry name" value="AdoMet_MTases"/>
    <property type="match status" value="1"/>
</dbReference>
<dbReference type="InterPro" id="IPR029063">
    <property type="entry name" value="SAM-dependent_MTases_sf"/>
</dbReference>
<dbReference type="PANTHER" id="PTHR43464">
    <property type="entry name" value="METHYLTRANSFERASE"/>
    <property type="match status" value="1"/>
</dbReference>
<reference evidence="5 6" key="1">
    <citation type="submission" date="2023-12" db="EMBL/GenBank/DDBJ databases">
        <title>Baltic Sea Cyanobacteria.</title>
        <authorList>
            <person name="Delbaje E."/>
            <person name="Fewer D.P."/>
            <person name="Shishido T.K."/>
        </authorList>
    </citation>
    <scope>NUCLEOTIDE SEQUENCE [LARGE SCALE GENOMIC DNA]</scope>
    <source>
        <strain evidence="5 6">UHCC 0139</strain>
    </source>
</reference>
<dbReference type="Gene3D" id="3.40.50.150">
    <property type="entry name" value="Vaccinia Virus protein VP39"/>
    <property type="match status" value="1"/>
</dbReference>
<keyword evidence="2 5" id="KW-0808">Transferase</keyword>
<name>A0ABU5RWL6_9CYAN</name>
<keyword evidence="3" id="KW-0949">S-adenosyl-L-methionine</keyword>
<evidence type="ECO:0000256" key="2">
    <source>
        <dbReference type="ARBA" id="ARBA00022679"/>
    </source>
</evidence>
<evidence type="ECO:0000259" key="4">
    <source>
        <dbReference type="Pfam" id="PF13649"/>
    </source>
</evidence>
<keyword evidence="1 5" id="KW-0489">Methyltransferase</keyword>
<protein>
    <submittedName>
        <fullName evidence="5">Class I SAM-dependent methyltransferase</fullName>
        <ecNumber evidence="5">2.1.-.-</ecNumber>
    </submittedName>
</protein>
<dbReference type="GO" id="GO:0032259">
    <property type="term" value="P:methylation"/>
    <property type="evidence" value="ECO:0007669"/>
    <property type="project" value="UniProtKB-KW"/>
</dbReference>
<evidence type="ECO:0000313" key="5">
    <source>
        <dbReference type="EMBL" id="MEA5392045.1"/>
    </source>
</evidence>
<dbReference type="SUPFAM" id="SSF53335">
    <property type="entry name" value="S-adenosyl-L-methionine-dependent methyltransferases"/>
    <property type="match status" value="1"/>
</dbReference>
<dbReference type="GO" id="GO:0008168">
    <property type="term" value="F:methyltransferase activity"/>
    <property type="evidence" value="ECO:0007669"/>
    <property type="project" value="UniProtKB-KW"/>
</dbReference>
<dbReference type="InterPro" id="IPR041698">
    <property type="entry name" value="Methyltransf_25"/>
</dbReference>
<evidence type="ECO:0000256" key="3">
    <source>
        <dbReference type="ARBA" id="ARBA00022691"/>
    </source>
</evidence>
<evidence type="ECO:0000256" key="1">
    <source>
        <dbReference type="ARBA" id="ARBA00022603"/>
    </source>
</evidence>
<dbReference type="EMBL" id="JAYGHX010000007">
    <property type="protein sequence ID" value="MEA5392045.1"/>
    <property type="molecule type" value="Genomic_DNA"/>
</dbReference>
<accession>A0ABU5RWL6</accession>
<dbReference type="Proteomes" id="UP001304461">
    <property type="component" value="Unassembled WGS sequence"/>
</dbReference>
<evidence type="ECO:0000313" key="6">
    <source>
        <dbReference type="Proteomes" id="UP001304461"/>
    </source>
</evidence>
<sequence length="228" mass="24362">MLSSDPAPARQGTYDLVVQQLIPGYASLARLSVALLSSSPLASRQDAAVLVAGCGTGAELLEADAQRPDWQLTAIDPSAEMLAVARQRLQNRGRIDWHHATVEQLGAEARFDGALSVLVLQSLPDDGTKLAFLSALARSLRPQGQLVLVDLMRPERSPLSGQVAEAWRCFQRASGVDGEAVDLTAQIQGFHPIGIARLTALAEAAGLSDPAPFFQALDFQGFLLQRRA</sequence>
<keyword evidence="6" id="KW-1185">Reference proteome</keyword>
<gene>
    <name evidence="5" type="ORF">VB738_12330</name>
</gene>
<dbReference type="PANTHER" id="PTHR43464:SF19">
    <property type="entry name" value="UBIQUINONE BIOSYNTHESIS O-METHYLTRANSFERASE, MITOCHONDRIAL"/>
    <property type="match status" value="1"/>
</dbReference>
<dbReference type="EC" id="2.1.-.-" evidence="5"/>
<dbReference type="Pfam" id="PF13649">
    <property type="entry name" value="Methyltransf_25"/>
    <property type="match status" value="1"/>
</dbReference>